<accession>A0AAN4Z1G7</accession>
<evidence type="ECO:0000313" key="2">
    <source>
        <dbReference type="Proteomes" id="UP001328107"/>
    </source>
</evidence>
<comment type="caution">
    <text evidence="1">The sequence shown here is derived from an EMBL/GenBank/DDBJ whole genome shotgun (WGS) entry which is preliminary data.</text>
</comment>
<name>A0AAN4Z1G7_9BILA</name>
<gene>
    <name evidence="1" type="ORF">PMAYCL1PPCAC_00388</name>
</gene>
<sequence length="68" mass="7925">MLAYGRSEAEEPDSLNLAIEQFPLPCIEHLIEWRRSHSFFGHDFHSLTNLSAYIDNFCHCATDEECHE</sequence>
<organism evidence="1 2">
    <name type="scientific">Pristionchus mayeri</name>
    <dbReference type="NCBI Taxonomy" id="1317129"/>
    <lineage>
        <taxon>Eukaryota</taxon>
        <taxon>Metazoa</taxon>
        <taxon>Ecdysozoa</taxon>
        <taxon>Nematoda</taxon>
        <taxon>Chromadorea</taxon>
        <taxon>Rhabditida</taxon>
        <taxon>Rhabditina</taxon>
        <taxon>Diplogasteromorpha</taxon>
        <taxon>Diplogasteroidea</taxon>
        <taxon>Neodiplogasteridae</taxon>
        <taxon>Pristionchus</taxon>
    </lineage>
</organism>
<proteinExistence type="predicted"/>
<reference evidence="2" key="1">
    <citation type="submission" date="2022-10" db="EMBL/GenBank/DDBJ databases">
        <title>Genome assembly of Pristionchus species.</title>
        <authorList>
            <person name="Yoshida K."/>
            <person name="Sommer R.J."/>
        </authorList>
    </citation>
    <scope>NUCLEOTIDE SEQUENCE [LARGE SCALE GENOMIC DNA]</scope>
    <source>
        <strain evidence="2">RS5460</strain>
    </source>
</reference>
<protein>
    <submittedName>
        <fullName evidence="1">Uncharacterized protein</fullName>
    </submittedName>
</protein>
<dbReference type="EMBL" id="BTRK01000001">
    <property type="protein sequence ID" value="GMR30193.1"/>
    <property type="molecule type" value="Genomic_DNA"/>
</dbReference>
<dbReference type="AlphaFoldDB" id="A0AAN4Z1G7"/>
<evidence type="ECO:0000313" key="1">
    <source>
        <dbReference type="EMBL" id="GMR30193.1"/>
    </source>
</evidence>
<feature type="non-terminal residue" evidence="1">
    <location>
        <position position="68"/>
    </location>
</feature>
<keyword evidence="2" id="KW-1185">Reference proteome</keyword>
<dbReference type="Proteomes" id="UP001328107">
    <property type="component" value="Unassembled WGS sequence"/>
</dbReference>